<protein>
    <submittedName>
        <fullName evidence="1">Uncharacterized protein</fullName>
    </submittedName>
</protein>
<name>A0A6C2UPF0_9BACT</name>
<sequence length="32" mass="3819">MNEEGLPFGIQYAMFNILRFKRGKFRGELEIN</sequence>
<accession>A0A6C2UPF0</accession>
<dbReference type="EMBL" id="CAAHFH010000002">
    <property type="protein sequence ID" value="VGO21194.1"/>
    <property type="molecule type" value="Genomic_DNA"/>
</dbReference>
<reference evidence="1 2" key="1">
    <citation type="submission" date="2019-04" db="EMBL/GenBank/DDBJ databases">
        <authorList>
            <person name="Van Vliet M D."/>
        </authorList>
    </citation>
    <scope>NUCLEOTIDE SEQUENCE [LARGE SCALE GENOMIC DNA]</scope>
    <source>
        <strain evidence="1 2">F21</strain>
    </source>
</reference>
<dbReference type="Proteomes" id="UP000346198">
    <property type="component" value="Unassembled WGS sequence"/>
</dbReference>
<evidence type="ECO:0000313" key="1">
    <source>
        <dbReference type="EMBL" id="VGO21194.1"/>
    </source>
</evidence>
<evidence type="ECO:0000313" key="2">
    <source>
        <dbReference type="Proteomes" id="UP000346198"/>
    </source>
</evidence>
<proteinExistence type="predicted"/>
<organism evidence="1 2">
    <name type="scientific">Pontiella sulfatireligans</name>
    <dbReference type="NCBI Taxonomy" id="2750658"/>
    <lineage>
        <taxon>Bacteria</taxon>
        <taxon>Pseudomonadati</taxon>
        <taxon>Kiritimatiellota</taxon>
        <taxon>Kiritimatiellia</taxon>
        <taxon>Kiritimatiellales</taxon>
        <taxon>Pontiellaceae</taxon>
        <taxon>Pontiella</taxon>
    </lineage>
</organism>
<dbReference type="AlphaFoldDB" id="A0A6C2UPF0"/>
<keyword evidence="2" id="KW-1185">Reference proteome</keyword>
<gene>
    <name evidence="1" type="ORF">SCARR_03265</name>
</gene>